<dbReference type="AlphaFoldDB" id="A0A811QCX6"/>
<comment type="caution">
    <text evidence="5">The sequence shown here is derived from an EMBL/GenBank/DDBJ whole genome shotgun (WGS) entry which is preliminary data.</text>
</comment>
<dbReference type="InterPro" id="IPR036249">
    <property type="entry name" value="Thioredoxin-like_sf"/>
</dbReference>
<evidence type="ECO:0000256" key="1">
    <source>
        <dbReference type="ARBA" id="ARBA00006926"/>
    </source>
</evidence>
<evidence type="ECO:0000256" key="2">
    <source>
        <dbReference type="ARBA" id="ARBA00022559"/>
    </source>
</evidence>
<dbReference type="PRINTS" id="PR01011">
    <property type="entry name" value="GLUTPROXDASE"/>
</dbReference>
<proteinExistence type="inferred from homology"/>
<keyword evidence="2 4" id="KW-0575">Peroxidase</keyword>
<evidence type="ECO:0000313" key="5">
    <source>
        <dbReference type="EMBL" id="CAD6253848.1"/>
    </source>
</evidence>
<dbReference type="PANTHER" id="PTHR11592">
    <property type="entry name" value="GLUTATHIONE PEROXIDASE"/>
    <property type="match status" value="1"/>
</dbReference>
<protein>
    <recommendedName>
        <fullName evidence="4">Glutathione peroxidase</fullName>
    </recommendedName>
</protein>
<name>A0A811QCX6_9POAL</name>
<accession>A0A811QCX6</accession>
<evidence type="ECO:0000256" key="4">
    <source>
        <dbReference type="RuleBase" id="RU000499"/>
    </source>
</evidence>
<dbReference type="PROSITE" id="PS51355">
    <property type="entry name" value="GLUTATHIONE_PEROXID_3"/>
    <property type="match status" value="1"/>
</dbReference>
<comment type="similarity">
    <text evidence="1 4">Belongs to the glutathione peroxidase family.</text>
</comment>
<dbReference type="PANTHER" id="PTHR11592:SF78">
    <property type="entry name" value="GLUTATHIONE PEROXIDASE"/>
    <property type="match status" value="1"/>
</dbReference>
<keyword evidence="3 4" id="KW-0560">Oxidoreductase</keyword>
<evidence type="ECO:0000313" key="6">
    <source>
        <dbReference type="Proteomes" id="UP000604825"/>
    </source>
</evidence>
<reference evidence="5" key="1">
    <citation type="submission" date="2020-10" db="EMBL/GenBank/DDBJ databases">
        <authorList>
            <person name="Han B."/>
            <person name="Lu T."/>
            <person name="Zhao Q."/>
            <person name="Huang X."/>
            <person name="Zhao Y."/>
        </authorList>
    </citation>
    <scope>NUCLEOTIDE SEQUENCE</scope>
</reference>
<dbReference type="OrthoDB" id="446890at2759"/>
<dbReference type="InterPro" id="IPR000889">
    <property type="entry name" value="Glutathione_peroxidase"/>
</dbReference>
<dbReference type="CDD" id="cd00340">
    <property type="entry name" value="GSH_Peroxidase"/>
    <property type="match status" value="1"/>
</dbReference>
<dbReference type="GO" id="GO:0004601">
    <property type="term" value="F:peroxidase activity"/>
    <property type="evidence" value="ECO:0007669"/>
    <property type="project" value="UniProtKB-KW"/>
</dbReference>
<keyword evidence="6" id="KW-1185">Reference proteome</keyword>
<dbReference type="EMBL" id="CAJGYO010000009">
    <property type="protein sequence ID" value="CAD6253848.1"/>
    <property type="molecule type" value="Genomic_DNA"/>
</dbReference>
<dbReference type="GO" id="GO:0006979">
    <property type="term" value="P:response to oxidative stress"/>
    <property type="evidence" value="ECO:0007669"/>
    <property type="project" value="InterPro"/>
</dbReference>
<dbReference type="FunFam" id="3.40.30.10:FF:000025">
    <property type="entry name" value="Glutathione peroxidase"/>
    <property type="match status" value="1"/>
</dbReference>
<evidence type="ECO:0000256" key="3">
    <source>
        <dbReference type="ARBA" id="ARBA00023002"/>
    </source>
</evidence>
<sequence length="216" mass="23843">MIEATRGLRGSRLLSVAVLVLAIALVFRSLTPAVPQMADDLPTSIYDITIKISDTLFSCEIEFSIETCTDVGCKWDEDIRGDDIKLSEYAGEVLLIVNVASKCGLTSSNYKELNVLYEKYREKGLEILALPCNQFAGQEPGSNEDIQETIDVNGKDAAPLYKYLKSQKGGFLGDGIKWNFTKFLVDKDGKVVERYAPTTSPSKIENDIQKFHGTAS</sequence>
<gene>
    <name evidence="5" type="ORF">NCGR_LOCUS37465</name>
</gene>
<dbReference type="Gene3D" id="3.40.30.10">
    <property type="entry name" value="Glutaredoxin"/>
    <property type="match status" value="1"/>
</dbReference>
<dbReference type="GO" id="GO:0005829">
    <property type="term" value="C:cytosol"/>
    <property type="evidence" value="ECO:0007669"/>
    <property type="project" value="TreeGrafter"/>
</dbReference>
<dbReference type="SUPFAM" id="SSF52833">
    <property type="entry name" value="Thioredoxin-like"/>
    <property type="match status" value="1"/>
</dbReference>
<organism evidence="5 6">
    <name type="scientific">Miscanthus lutarioriparius</name>
    <dbReference type="NCBI Taxonomy" id="422564"/>
    <lineage>
        <taxon>Eukaryota</taxon>
        <taxon>Viridiplantae</taxon>
        <taxon>Streptophyta</taxon>
        <taxon>Embryophyta</taxon>
        <taxon>Tracheophyta</taxon>
        <taxon>Spermatophyta</taxon>
        <taxon>Magnoliopsida</taxon>
        <taxon>Liliopsida</taxon>
        <taxon>Poales</taxon>
        <taxon>Poaceae</taxon>
        <taxon>PACMAD clade</taxon>
        <taxon>Panicoideae</taxon>
        <taxon>Andropogonodae</taxon>
        <taxon>Andropogoneae</taxon>
        <taxon>Saccharinae</taxon>
        <taxon>Miscanthus</taxon>
    </lineage>
</organism>
<dbReference type="Pfam" id="PF00255">
    <property type="entry name" value="GSHPx"/>
    <property type="match status" value="1"/>
</dbReference>
<dbReference type="Proteomes" id="UP000604825">
    <property type="component" value="Unassembled WGS sequence"/>
</dbReference>